<dbReference type="Proteomes" id="UP000033514">
    <property type="component" value="Unassembled WGS sequence"/>
</dbReference>
<dbReference type="EMBL" id="LAJG01000014">
    <property type="protein sequence ID" value="KKB80111.1"/>
    <property type="molecule type" value="Genomic_DNA"/>
</dbReference>
<feature type="transmembrane region" description="Helical" evidence="1">
    <location>
        <begin position="12"/>
        <end position="29"/>
    </location>
</feature>
<comment type="caution">
    <text evidence="2">The sequence shown here is derived from an EMBL/GenBank/DDBJ whole genome shotgun (WGS) entry which is preliminary data.</text>
</comment>
<keyword evidence="1" id="KW-0472">Membrane</keyword>
<name>A0A0F5LCL4_9HYPH</name>
<keyword evidence="1" id="KW-1133">Transmembrane helix</keyword>
<proteinExistence type="predicted"/>
<accession>A0A0F5LCL4</accession>
<evidence type="ECO:0000313" key="3">
    <source>
        <dbReference type="Proteomes" id="UP000033514"/>
    </source>
</evidence>
<reference evidence="2 3" key="1">
    <citation type="submission" date="2015-03" db="EMBL/GenBank/DDBJ databases">
        <authorList>
            <person name="Hassan Y.I."/>
            <person name="Lepp D."/>
            <person name="Zhou T."/>
        </authorList>
    </citation>
    <scope>NUCLEOTIDE SEQUENCE [LARGE SCALE GENOMIC DNA]</scope>
    <source>
        <strain evidence="2 3">GH2-10</strain>
    </source>
</reference>
<keyword evidence="3" id="KW-1185">Reference proteome</keyword>
<sequence length="62" mass="6704">MAADIAAQPDTQVAVFMVPVTLLILAMMFEVGRSVWRNHIPSSAPARRRVALSTGNTPRAGR</sequence>
<evidence type="ECO:0000313" key="2">
    <source>
        <dbReference type="EMBL" id="KKB80111.1"/>
    </source>
</evidence>
<dbReference type="PATRIC" id="fig|361041.3.peg.652"/>
<protein>
    <submittedName>
        <fullName evidence="2">Uncharacterized protein</fullName>
    </submittedName>
</protein>
<evidence type="ECO:0000256" key="1">
    <source>
        <dbReference type="SAM" id="Phobius"/>
    </source>
</evidence>
<gene>
    <name evidence="2" type="ORF">VW35_06640</name>
</gene>
<keyword evidence="1" id="KW-0812">Transmembrane</keyword>
<organism evidence="2 3">
    <name type="scientific">Devosia soli</name>
    <dbReference type="NCBI Taxonomy" id="361041"/>
    <lineage>
        <taxon>Bacteria</taxon>
        <taxon>Pseudomonadati</taxon>
        <taxon>Pseudomonadota</taxon>
        <taxon>Alphaproteobacteria</taxon>
        <taxon>Hyphomicrobiales</taxon>
        <taxon>Devosiaceae</taxon>
        <taxon>Devosia</taxon>
    </lineage>
</organism>
<dbReference type="AlphaFoldDB" id="A0A0F5LCL4"/>